<comment type="caution">
    <text evidence="2">The sequence shown here is derived from an EMBL/GenBank/DDBJ whole genome shotgun (WGS) entry which is preliminary data.</text>
</comment>
<accession>A0ABQ2NCZ8</accession>
<evidence type="ECO:0008006" key="4">
    <source>
        <dbReference type="Google" id="ProtNLM"/>
    </source>
</evidence>
<feature type="chain" id="PRO_5046772288" description="FlgD Ig-like domain-containing protein" evidence="1">
    <location>
        <begin position="26"/>
        <end position="507"/>
    </location>
</feature>
<reference evidence="3" key="1">
    <citation type="journal article" date="2019" name="Int. J. Syst. Evol. Microbiol.">
        <title>The Global Catalogue of Microorganisms (GCM) 10K type strain sequencing project: providing services to taxonomists for standard genome sequencing and annotation.</title>
        <authorList>
            <consortium name="The Broad Institute Genomics Platform"/>
            <consortium name="The Broad Institute Genome Sequencing Center for Infectious Disease"/>
            <person name="Wu L."/>
            <person name="Ma J."/>
        </authorList>
    </citation>
    <scope>NUCLEOTIDE SEQUENCE [LARGE SCALE GENOMIC DNA]</scope>
    <source>
        <strain evidence="3">CGMCC 4.7371</strain>
    </source>
</reference>
<keyword evidence="3" id="KW-1185">Reference proteome</keyword>
<dbReference type="Gene3D" id="2.60.40.4070">
    <property type="match status" value="1"/>
</dbReference>
<organism evidence="2 3">
    <name type="scientific">Nocardioides phosphati</name>
    <dbReference type="NCBI Taxonomy" id="1867775"/>
    <lineage>
        <taxon>Bacteria</taxon>
        <taxon>Bacillati</taxon>
        <taxon>Actinomycetota</taxon>
        <taxon>Actinomycetes</taxon>
        <taxon>Propionibacteriales</taxon>
        <taxon>Nocardioidaceae</taxon>
        <taxon>Nocardioides</taxon>
    </lineage>
</organism>
<dbReference type="RefSeq" id="WP_188784104.1">
    <property type="nucleotide sequence ID" value="NZ_BMNI01000005.1"/>
</dbReference>
<evidence type="ECO:0000313" key="2">
    <source>
        <dbReference type="EMBL" id="GGO90487.1"/>
    </source>
</evidence>
<dbReference type="EMBL" id="BMNI01000005">
    <property type="protein sequence ID" value="GGO90487.1"/>
    <property type="molecule type" value="Genomic_DNA"/>
</dbReference>
<evidence type="ECO:0000313" key="3">
    <source>
        <dbReference type="Proteomes" id="UP000655410"/>
    </source>
</evidence>
<feature type="signal peptide" evidence="1">
    <location>
        <begin position="1"/>
        <end position="25"/>
    </location>
</feature>
<protein>
    <recommendedName>
        <fullName evidence="4">FlgD Ig-like domain-containing protein</fullName>
    </recommendedName>
</protein>
<name>A0ABQ2NCZ8_9ACTN</name>
<dbReference type="Proteomes" id="UP000655410">
    <property type="component" value="Unassembled WGS sequence"/>
</dbReference>
<proteinExistence type="predicted"/>
<sequence length="507" mass="55503">MRRHLIHLVSAVGLALGGATLPLTAAHAATGTFATIDTSVDGQVSGTFTSEAGRARVELRGPDGRVSDQRGYTPTAGVPTAFQAYALVLEPGSTATLTLTECDADWGNCVTADERTVTLADAGPVTVAAEPADASPIAVSEHPESSIRVTLGNTENRVGHLRMYVEWLDADGWTLAEFPDTEVELPQPAATYDVGFSPTYMGPGVHRLRLNVRGPRPGQVTTTQEFTVEVVTNPTPPKITAVTLSDTRVYPTRDGYRDSVEIRTSPMWGYHEDLGIEARLEIWNADRTQLLRTLDWSYETAASTVFIWTGRAADGTRMPAGVYATRAVYTDDGRETAYDGPSITVVRKHLEARTWRKVVTAADSRVRQEVGHCSRVRSPSRHGWAGSLGLYSNVKCHDGFDASKVRTIHRALVPAATRHDGVQIDVYGGSPDLSPPDWAQLSYRLRDGRWIGVTSPQSPVGWHTGSSYAGMVHTDRSVQWDMRVNRGKRYDVRSFRITARYRVLVND</sequence>
<evidence type="ECO:0000256" key="1">
    <source>
        <dbReference type="SAM" id="SignalP"/>
    </source>
</evidence>
<keyword evidence="1" id="KW-0732">Signal</keyword>
<gene>
    <name evidence="2" type="ORF">GCM10011584_22370</name>
</gene>